<protein>
    <submittedName>
        <fullName evidence="1">Putative ribonuclease p/mrp subunit</fullName>
    </submittedName>
</protein>
<proteinExistence type="predicted"/>
<dbReference type="AlphaFoldDB" id="A0A0L7LQW4"/>
<sequence>MGVGEKPIVWVGHSKGGLFIKEIYCEAYEAYKKLNNNADTANIEQKNGNDRVKTSNSTNNDAVIAETIDNIVGNMFDNKELYKENDHMTLNDFKEQNSDCVINERKSFKKINEDIVNDMKSANGYINNVEMNISANMDEITNVNVILNDSENKCKIADANENEISSNDLEAVSSTIEGKLF</sequence>
<name>A0A0L7LQW4_OPEBR</name>
<dbReference type="Proteomes" id="UP000037510">
    <property type="component" value="Unassembled WGS sequence"/>
</dbReference>
<evidence type="ECO:0000313" key="1">
    <source>
        <dbReference type="EMBL" id="KOB77842.1"/>
    </source>
</evidence>
<evidence type="ECO:0000313" key="2">
    <source>
        <dbReference type="Proteomes" id="UP000037510"/>
    </source>
</evidence>
<accession>A0A0L7LQW4</accession>
<reference evidence="1 2" key="1">
    <citation type="journal article" date="2015" name="Genome Biol. Evol.">
        <title>The genome of winter moth (Operophtera brumata) provides a genomic perspective on sexual dimorphism and phenology.</title>
        <authorList>
            <person name="Derks M.F."/>
            <person name="Smit S."/>
            <person name="Salis L."/>
            <person name="Schijlen E."/>
            <person name="Bossers A."/>
            <person name="Mateman C."/>
            <person name="Pijl A.S."/>
            <person name="de Ridder D."/>
            <person name="Groenen M.A."/>
            <person name="Visser M.E."/>
            <person name="Megens H.J."/>
        </authorList>
    </citation>
    <scope>NUCLEOTIDE SEQUENCE [LARGE SCALE GENOMIC DNA]</scope>
    <source>
        <strain evidence="1">WM2013NL</strain>
        <tissue evidence="1">Head and thorax</tissue>
    </source>
</reference>
<gene>
    <name evidence="1" type="ORF">OBRU01_03364</name>
</gene>
<organism evidence="1 2">
    <name type="scientific">Operophtera brumata</name>
    <name type="common">Winter moth</name>
    <name type="synonym">Phalaena brumata</name>
    <dbReference type="NCBI Taxonomy" id="104452"/>
    <lineage>
        <taxon>Eukaryota</taxon>
        <taxon>Metazoa</taxon>
        <taxon>Ecdysozoa</taxon>
        <taxon>Arthropoda</taxon>
        <taxon>Hexapoda</taxon>
        <taxon>Insecta</taxon>
        <taxon>Pterygota</taxon>
        <taxon>Neoptera</taxon>
        <taxon>Endopterygota</taxon>
        <taxon>Lepidoptera</taxon>
        <taxon>Glossata</taxon>
        <taxon>Ditrysia</taxon>
        <taxon>Geometroidea</taxon>
        <taxon>Geometridae</taxon>
        <taxon>Larentiinae</taxon>
        <taxon>Operophtera</taxon>
    </lineage>
</organism>
<keyword evidence="2" id="KW-1185">Reference proteome</keyword>
<dbReference type="EMBL" id="JTDY01000295">
    <property type="protein sequence ID" value="KOB77842.1"/>
    <property type="molecule type" value="Genomic_DNA"/>
</dbReference>
<comment type="caution">
    <text evidence="1">The sequence shown here is derived from an EMBL/GenBank/DDBJ whole genome shotgun (WGS) entry which is preliminary data.</text>
</comment>